<reference evidence="12" key="1">
    <citation type="submission" date="2019-08" db="EMBL/GenBank/DDBJ databases">
        <authorList>
            <person name="Kucharzyk K."/>
            <person name="Murdoch R.W."/>
            <person name="Higgins S."/>
            <person name="Loffler F."/>
        </authorList>
    </citation>
    <scope>NUCLEOTIDE SEQUENCE</scope>
</reference>
<keyword evidence="10" id="KW-0670">Pyruvate</keyword>
<dbReference type="GO" id="GO:0008654">
    <property type="term" value="P:phospholipid biosynthetic process"/>
    <property type="evidence" value="ECO:0007669"/>
    <property type="project" value="UniProtKB-KW"/>
</dbReference>
<protein>
    <submittedName>
        <fullName evidence="12">Phosphatidylserine decarboxylase proenzyme</fullName>
        <ecNumber evidence="12">4.1.1.65</ecNumber>
    </submittedName>
</protein>
<evidence type="ECO:0000256" key="8">
    <source>
        <dbReference type="ARBA" id="ARBA00023239"/>
    </source>
</evidence>
<evidence type="ECO:0000313" key="12">
    <source>
        <dbReference type="EMBL" id="MPL81106.1"/>
    </source>
</evidence>
<dbReference type="NCBIfam" id="NF003678">
    <property type="entry name" value="PRK05305.1-2"/>
    <property type="match status" value="1"/>
</dbReference>
<sequence length="218" mass="24858">MYIHKEGYRIIAFTMLLAIVIISAMNYFIDRWDWYWYSITALIVIVAFIVIRFFRIPKRELVHNEDQVIGSADGTIVVVEQVYEPEVLKTECIQISTFMSPNNVHVNRYPVSGKIIYTNYHNGKYLIAKHPKSSTLNERTTICIETKKGHKIVVRQIAGALARRIVCYAKEGQEVHQGDELGFIKFGSRVDVFIPLSANVHAELEDKVKGGLSVLATL</sequence>
<accession>A0A644UPU8</accession>
<evidence type="ECO:0000256" key="4">
    <source>
        <dbReference type="ARBA" id="ARBA00023098"/>
    </source>
</evidence>
<keyword evidence="6" id="KW-0865">Zymogen</keyword>
<dbReference type="NCBIfam" id="NF003685">
    <property type="entry name" value="PRK05305.2-5"/>
    <property type="match status" value="1"/>
</dbReference>
<name>A0A644UPU8_9ZZZZ</name>
<dbReference type="EMBL" id="VSSQ01000145">
    <property type="protein sequence ID" value="MPL81106.1"/>
    <property type="molecule type" value="Genomic_DNA"/>
</dbReference>
<proteinExistence type="predicted"/>
<dbReference type="Pfam" id="PF02666">
    <property type="entry name" value="PS_Dcarbxylase"/>
    <property type="match status" value="1"/>
</dbReference>
<keyword evidence="2" id="KW-0444">Lipid biosynthesis</keyword>
<keyword evidence="11" id="KW-1133">Transmembrane helix</keyword>
<feature type="transmembrane region" description="Helical" evidence="11">
    <location>
        <begin position="35"/>
        <end position="54"/>
    </location>
</feature>
<evidence type="ECO:0000256" key="11">
    <source>
        <dbReference type="SAM" id="Phobius"/>
    </source>
</evidence>
<feature type="transmembrane region" description="Helical" evidence="11">
    <location>
        <begin position="7"/>
        <end position="29"/>
    </location>
</feature>
<evidence type="ECO:0000256" key="9">
    <source>
        <dbReference type="ARBA" id="ARBA00023264"/>
    </source>
</evidence>
<keyword evidence="1" id="KW-1003">Cell membrane</keyword>
<dbReference type="GO" id="GO:0004609">
    <property type="term" value="F:phosphatidylserine decarboxylase activity"/>
    <property type="evidence" value="ECO:0007669"/>
    <property type="project" value="UniProtKB-EC"/>
</dbReference>
<dbReference type="EC" id="4.1.1.65" evidence="12"/>
<evidence type="ECO:0000256" key="10">
    <source>
        <dbReference type="ARBA" id="ARBA00023317"/>
    </source>
</evidence>
<keyword evidence="3" id="KW-0210">Decarboxylase</keyword>
<keyword evidence="8 12" id="KW-0456">Lyase</keyword>
<evidence type="ECO:0000256" key="6">
    <source>
        <dbReference type="ARBA" id="ARBA00023145"/>
    </source>
</evidence>
<evidence type="ECO:0000256" key="5">
    <source>
        <dbReference type="ARBA" id="ARBA00023136"/>
    </source>
</evidence>
<dbReference type="AlphaFoldDB" id="A0A644UPU8"/>
<keyword evidence="4" id="KW-0443">Lipid metabolism</keyword>
<dbReference type="InterPro" id="IPR003817">
    <property type="entry name" value="PS_Dcarbxylase"/>
</dbReference>
<dbReference type="PANTHER" id="PTHR35809:SF1">
    <property type="entry name" value="ARCHAETIDYLSERINE DECARBOXYLASE PROENZYME-RELATED"/>
    <property type="match status" value="1"/>
</dbReference>
<keyword evidence="7" id="KW-0594">Phospholipid biosynthesis</keyword>
<gene>
    <name evidence="12" type="primary">psd_8</name>
    <name evidence="12" type="ORF">SDC9_27015</name>
</gene>
<dbReference type="PANTHER" id="PTHR35809">
    <property type="entry name" value="ARCHAETIDYLSERINE DECARBOXYLASE PROENZYME-RELATED"/>
    <property type="match status" value="1"/>
</dbReference>
<evidence type="ECO:0000256" key="2">
    <source>
        <dbReference type="ARBA" id="ARBA00022516"/>
    </source>
</evidence>
<evidence type="ECO:0000256" key="7">
    <source>
        <dbReference type="ARBA" id="ARBA00023209"/>
    </source>
</evidence>
<evidence type="ECO:0000256" key="1">
    <source>
        <dbReference type="ARBA" id="ARBA00022475"/>
    </source>
</evidence>
<keyword evidence="9" id="KW-1208">Phospholipid metabolism</keyword>
<keyword evidence="11" id="KW-0812">Transmembrane</keyword>
<dbReference type="InterPro" id="IPR033175">
    <property type="entry name" value="PSD-A"/>
</dbReference>
<keyword evidence="5 11" id="KW-0472">Membrane</keyword>
<evidence type="ECO:0000256" key="3">
    <source>
        <dbReference type="ARBA" id="ARBA00022793"/>
    </source>
</evidence>
<comment type="caution">
    <text evidence="12">The sequence shown here is derived from an EMBL/GenBank/DDBJ whole genome shotgun (WGS) entry which is preliminary data.</text>
</comment>
<organism evidence="12">
    <name type="scientific">bioreactor metagenome</name>
    <dbReference type="NCBI Taxonomy" id="1076179"/>
    <lineage>
        <taxon>unclassified sequences</taxon>
        <taxon>metagenomes</taxon>
        <taxon>ecological metagenomes</taxon>
    </lineage>
</organism>